<name>A0ABS1R597_9SPHI</name>
<dbReference type="EMBL" id="JAERTY010000008">
    <property type="protein sequence ID" value="MBL1409872.1"/>
    <property type="molecule type" value="Genomic_DNA"/>
</dbReference>
<sequence>MAILNDGPNGPIRGKFGSVFAYVLNGQNIVRGARKPRTTPPSQAELLNRKKTKVTNDFLTYLFPIVKYGYKNLLIDHPTQNAANLAQSHVRRECIAIGDNNEPFVRVELFKPFRGTLFTPENAQMQLMDDHLHITWTPPDVKNLQDWVKLNVVIVNVEVLADMRVAIAPARLGEYRLQSGLLNCRGKGLHVYIGFEDSYTGQMSDSVYLGKLD</sequence>
<reference evidence="1 2" key="1">
    <citation type="submission" date="2021-01" db="EMBL/GenBank/DDBJ databases">
        <title>C459-1 draft genome sequence.</title>
        <authorList>
            <person name="Zhang X.-F."/>
        </authorList>
    </citation>
    <scope>NUCLEOTIDE SEQUENCE [LARGE SCALE GENOMIC DNA]</scope>
    <source>
        <strain evidence="2">C459-1</strain>
    </source>
</reference>
<keyword evidence="2" id="KW-1185">Reference proteome</keyword>
<gene>
    <name evidence="1" type="ORF">JKG61_14015</name>
</gene>
<protein>
    <submittedName>
        <fullName evidence="1">Uncharacterized protein</fullName>
    </submittedName>
</protein>
<evidence type="ECO:0000313" key="1">
    <source>
        <dbReference type="EMBL" id="MBL1409872.1"/>
    </source>
</evidence>
<comment type="caution">
    <text evidence="1">The sequence shown here is derived from an EMBL/GenBank/DDBJ whole genome shotgun (WGS) entry which is preliminary data.</text>
</comment>
<evidence type="ECO:0000313" key="2">
    <source>
        <dbReference type="Proteomes" id="UP000625283"/>
    </source>
</evidence>
<proteinExistence type="predicted"/>
<dbReference type="RefSeq" id="WP_202103589.1">
    <property type="nucleotide sequence ID" value="NZ_JAERTY010000008.1"/>
</dbReference>
<dbReference type="Proteomes" id="UP000625283">
    <property type="component" value="Unassembled WGS sequence"/>
</dbReference>
<accession>A0ABS1R597</accession>
<organism evidence="1 2">
    <name type="scientific">Sphingobacterium faecale</name>
    <dbReference type="NCBI Taxonomy" id="2803775"/>
    <lineage>
        <taxon>Bacteria</taxon>
        <taxon>Pseudomonadati</taxon>
        <taxon>Bacteroidota</taxon>
        <taxon>Sphingobacteriia</taxon>
        <taxon>Sphingobacteriales</taxon>
        <taxon>Sphingobacteriaceae</taxon>
        <taxon>Sphingobacterium</taxon>
    </lineage>
</organism>